<evidence type="ECO:0000256" key="6">
    <source>
        <dbReference type="ARBA" id="ARBA00022729"/>
    </source>
</evidence>
<evidence type="ECO:0000256" key="4">
    <source>
        <dbReference type="ARBA" id="ARBA00022452"/>
    </source>
</evidence>
<evidence type="ECO:0000256" key="10">
    <source>
        <dbReference type="RuleBase" id="RU004004"/>
    </source>
</evidence>
<dbReference type="NCBIfam" id="TIGR02517">
    <property type="entry name" value="type_II_gspD"/>
    <property type="match status" value="1"/>
</dbReference>
<dbReference type="EMBL" id="CP073345">
    <property type="protein sequence ID" value="UTW05617.1"/>
    <property type="molecule type" value="Genomic_DNA"/>
</dbReference>
<evidence type="ECO:0000256" key="5">
    <source>
        <dbReference type="ARBA" id="ARBA00022692"/>
    </source>
</evidence>
<evidence type="ECO:0000259" key="14">
    <source>
        <dbReference type="Pfam" id="PF03958"/>
    </source>
</evidence>
<keyword evidence="9" id="KW-0998">Cell outer membrane</keyword>
<comment type="similarity">
    <text evidence="2">Belongs to the bacterial secretin family. GSP D subfamily.</text>
</comment>
<sequence>MIKRSPRIHSFLLLSCVVLAACSSYNENRAAMDNPWNQPEQKAVQVTFPSSEITDTDPQSTPADQSRFAQEGPDTSAPSLPSYELYQGDGRFMNLEPIKQRQATESEEGDVTLNFQEAEISEVVKTILGDILQRNYSIDDKVRGSAYIQTSEPIPRKALIPILEHVLQINGAALVEVNGFYEVVPADAVPASKLSISSQLTAGKGYQVLVVPLKYISAKEMLKILEPIKPRQGLIEADERRNLLILAGTQEELINLNQTIRVFDIDQLLGMSVGLFRLKSVKPDVLVDELEAIFGDKAEGPLAGVVRYMPIERLNALLVMTSQRKYLKDARVWIERLDRAETAGGLGMYVYYVQNGKAENLANMLSELFSGQRRAQGNRPQVTTPPATATSGDSDAEPLAEQPGSPTDLNVGEVSIIADEENNALLILASTGDYEKVVAALNKLDVLPLQVLVEATIIEVTLEDELRFGLQWFFKNSIGNRTGRGTLGASLNSGDGITAPFAPSASYEVFDAVSTRLLLTALAKDSKVNVISSPSLMVLDNHTASIRVGDQVPVRTSETTNTSSESNITSTIQFKDTGVLLEVTPRVNAGGMVVLDIAQEVNDVSDTTSSGIDSPTITQRKIDTSVAVQSGETLVLGGLIKENKENSDEGVPGARHIPVFGWLFSSDRKFKKRTELVVLITPTAVTDRSEARDVTREFRNKLQGVFNTPEKGAKTAL</sequence>
<evidence type="ECO:0000256" key="11">
    <source>
        <dbReference type="SAM" id="MobiDB-lite"/>
    </source>
</evidence>
<evidence type="ECO:0000313" key="17">
    <source>
        <dbReference type="Proteomes" id="UP001059950"/>
    </source>
</evidence>
<feature type="region of interest" description="Disordered" evidence="11">
    <location>
        <begin position="32"/>
        <end position="80"/>
    </location>
</feature>
<evidence type="ECO:0000256" key="3">
    <source>
        <dbReference type="ARBA" id="ARBA00022448"/>
    </source>
</evidence>
<keyword evidence="4" id="KW-1134">Transmembrane beta strand</keyword>
<feature type="domain" description="GspD-like N0" evidence="15">
    <location>
        <begin position="113"/>
        <end position="182"/>
    </location>
</feature>
<reference evidence="16" key="1">
    <citation type="submission" date="2021-04" db="EMBL/GenBank/DDBJ databases">
        <title>Oceanospirillales bacteria with DddD are important DMSP degraders in coastal seawater.</title>
        <authorList>
            <person name="Liu J."/>
        </authorList>
    </citation>
    <scope>NUCLEOTIDE SEQUENCE</scope>
    <source>
        <strain evidence="16">GY6</strain>
        <plasmid evidence="16">unnamed</plasmid>
    </source>
</reference>
<keyword evidence="8" id="KW-0472">Membrane</keyword>
<protein>
    <submittedName>
        <fullName evidence="16">Type II secretion system secretin GspD</fullName>
    </submittedName>
</protein>
<feature type="domain" description="NolW-like" evidence="14">
    <location>
        <begin position="350"/>
        <end position="449"/>
    </location>
</feature>
<geneLocation type="plasmid" evidence="16 17">
    <name>unnamed</name>
</geneLocation>
<evidence type="ECO:0000256" key="7">
    <source>
        <dbReference type="ARBA" id="ARBA00022927"/>
    </source>
</evidence>
<keyword evidence="17" id="KW-1185">Reference proteome</keyword>
<feature type="domain" description="NolW-like" evidence="14">
    <location>
        <begin position="209"/>
        <end position="267"/>
    </location>
</feature>
<accession>A0ABY5H143</accession>
<dbReference type="InterPro" id="IPR050810">
    <property type="entry name" value="Bact_Secretion_Sys_Channel"/>
</dbReference>
<dbReference type="Pfam" id="PF00263">
    <property type="entry name" value="Secretin"/>
    <property type="match status" value="1"/>
</dbReference>
<keyword evidence="3 10" id="KW-0813">Transport</keyword>
<keyword evidence="5" id="KW-0812">Transmembrane</keyword>
<dbReference type="Gene3D" id="3.55.50.30">
    <property type="match status" value="1"/>
</dbReference>
<feature type="region of interest" description="Disordered" evidence="11">
    <location>
        <begin position="373"/>
        <end position="410"/>
    </location>
</feature>
<comment type="subcellular location">
    <subcellularLocation>
        <location evidence="1 10">Cell outer membrane</location>
    </subcellularLocation>
</comment>
<dbReference type="InterPro" id="IPR049371">
    <property type="entry name" value="GspD-like_N0"/>
</dbReference>
<evidence type="ECO:0000256" key="8">
    <source>
        <dbReference type="ARBA" id="ARBA00023136"/>
    </source>
</evidence>
<dbReference type="Pfam" id="PF21305">
    <property type="entry name" value="type_II_gspD_N0"/>
    <property type="match status" value="1"/>
</dbReference>
<dbReference type="Pfam" id="PF03958">
    <property type="entry name" value="Secretin_N"/>
    <property type="match status" value="2"/>
</dbReference>
<dbReference type="InterPro" id="IPR004846">
    <property type="entry name" value="T2SS/T3SS_dom"/>
</dbReference>
<dbReference type="InterPro" id="IPR038591">
    <property type="entry name" value="NolW-like_sf"/>
</dbReference>
<feature type="compositionally biased region" description="Polar residues" evidence="11">
    <location>
        <begin position="373"/>
        <end position="393"/>
    </location>
</feature>
<dbReference type="PRINTS" id="PR00811">
    <property type="entry name" value="BCTERIALGSPD"/>
</dbReference>
<evidence type="ECO:0000256" key="12">
    <source>
        <dbReference type="SAM" id="SignalP"/>
    </source>
</evidence>
<dbReference type="InterPro" id="IPR001775">
    <property type="entry name" value="GspD/PilQ"/>
</dbReference>
<feature type="signal peptide" evidence="12">
    <location>
        <begin position="1"/>
        <end position="20"/>
    </location>
</feature>
<evidence type="ECO:0000259" key="13">
    <source>
        <dbReference type="Pfam" id="PF00263"/>
    </source>
</evidence>
<evidence type="ECO:0000256" key="1">
    <source>
        <dbReference type="ARBA" id="ARBA00004442"/>
    </source>
</evidence>
<dbReference type="Gene3D" id="3.30.1370.120">
    <property type="match status" value="2"/>
</dbReference>
<dbReference type="PANTHER" id="PTHR30332">
    <property type="entry name" value="PROBABLE GENERAL SECRETION PATHWAY PROTEIN D"/>
    <property type="match status" value="1"/>
</dbReference>
<organism evidence="16 17">
    <name type="scientific">Amphritea atlantica</name>
    <dbReference type="NCBI Taxonomy" id="355243"/>
    <lineage>
        <taxon>Bacteria</taxon>
        <taxon>Pseudomonadati</taxon>
        <taxon>Pseudomonadota</taxon>
        <taxon>Gammaproteobacteria</taxon>
        <taxon>Oceanospirillales</taxon>
        <taxon>Oceanospirillaceae</taxon>
        <taxon>Amphritea</taxon>
    </lineage>
</organism>
<evidence type="ECO:0000256" key="2">
    <source>
        <dbReference type="ARBA" id="ARBA00006980"/>
    </source>
</evidence>
<feature type="chain" id="PRO_5046210979" evidence="12">
    <location>
        <begin position="21"/>
        <end position="717"/>
    </location>
</feature>
<evidence type="ECO:0000256" key="9">
    <source>
        <dbReference type="ARBA" id="ARBA00023237"/>
    </source>
</evidence>
<keyword evidence="16" id="KW-0614">Plasmid</keyword>
<keyword evidence="6 12" id="KW-0732">Signal</keyword>
<dbReference type="InterPro" id="IPR013356">
    <property type="entry name" value="T2SS_GspD"/>
</dbReference>
<keyword evidence="7" id="KW-0653">Protein transport</keyword>
<name>A0ABY5H143_9GAMM</name>
<gene>
    <name evidence="16" type="primary">gspD</name>
    <name evidence="16" type="ORF">KDX31_19670</name>
</gene>
<feature type="compositionally biased region" description="Polar residues" evidence="11">
    <location>
        <begin position="47"/>
        <end position="68"/>
    </location>
</feature>
<dbReference type="Proteomes" id="UP001059950">
    <property type="component" value="Plasmid unnamed"/>
</dbReference>
<evidence type="ECO:0000259" key="15">
    <source>
        <dbReference type="Pfam" id="PF21305"/>
    </source>
</evidence>
<feature type="domain" description="Type II/III secretion system secretin-like" evidence="13">
    <location>
        <begin position="521"/>
        <end position="684"/>
    </location>
</feature>
<dbReference type="PANTHER" id="PTHR30332:SF25">
    <property type="entry name" value="SECRETIN XPSD"/>
    <property type="match status" value="1"/>
</dbReference>
<evidence type="ECO:0000313" key="16">
    <source>
        <dbReference type="EMBL" id="UTW05617.1"/>
    </source>
</evidence>
<proteinExistence type="inferred from homology"/>
<dbReference type="PROSITE" id="PS51257">
    <property type="entry name" value="PROKAR_LIPOPROTEIN"/>
    <property type="match status" value="1"/>
</dbReference>
<dbReference type="InterPro" id="IPR005644">
    <property type="entry name" value="NolW-like"/>
</dbReference>